<proteinExistence type="predicted"/>
<dbReference type="Proteomes" id="UP000628854">
    <property type="component" value="Unassembled WGS sequence"/>
</dbReference>
<protein>
    <recommendedName>
        <fullName evidence="4">DUF983 domain-containing protein</fullName>
    </recommendedName>
</protein>
<evidence type="ECO:0008006" key="4">
    <source>
        <dbReference type="Google" id="ProtNLM"/>
    </source>
</evidence>
<keyword evidence="3" id="KW-1185">Reference proteome</keyword>
<dbReference type="Pfam" id="PF06170">
    <property type="entry name" value="DUF983"/>
    <property type="match status" value="1"/>
</dbReference>
<keyword evidence="1" id="KW-1133">Transmembrane helix</keyword>
<gene>
    <name evidence="2" type="ORF">GCM10011503_06200</name>
</gene>
<feature type="transmembrane region" description="Helical" evidence="1">
    <location>
        <begin position="27"/>
        <end position="45"/>
    </location>
</feature>
<keyword evidence="1" id="KW-0812">Transmembrane</keyword>
<dbReference type="EMBL" id="BMKF01000001">
    <property type="protein sequence ID" value="GGB60472.1"/>
    <property type="molecule type" value="Genomic_DNA"/>
</dbReference>
<evidence type="ECO:0000256" key="1">
    <source>
        <dbReference type="SAM" id="Phobius"/>
    </source>
</evidence>
<accession>A0ABQ1J5C4</accession>
<evidence type="ECO:0000313" key="2">
    <source>
        <dbReference type="EMBL" id="GGB60472.1"/>
    </source>
</evidence>
<keyword evidence="1" id="KW-0472">Membrane</keyword>
<reference evidence="3" key="1">
    <citation type="journal article" date="2019" name="Int. J. Syst. Evol. Microbiol.">
        <title>The Global Catalogue of Microorganisms (GCM) 10K type strain sequencing project: providing services to taxonomists for standard genome sequencing and annotation.</title>
        <authorList>
            <consortium name="The Broad Institute Genomics Platform"/>
            <consortium name="The Broad Institute Genome Sequencing Center for Infectious Disease"/>
            <person name="Wu L."/>
            <person name="Ma J."/>
        </authorList>
    </citation>
    <scope>NUCLEOTIDE SEQUENCE [LARGE SCALE GENOMIC DNA]</scope>
    <source>
        <strain evidence="3">CGMCC 1.15928</strain>
    </source>
</reference>
<name>A0ABQ1J5C4_9PROT</name>
<organism evidence="2 3">
    <name type="scientific">Henriciella pelagia</name>
    <dbReference type="NCBI Taxonomy" id="1977912"/>
    <lineage>
        <taxon>Bacteria</taxon>
        <taxon>Pseudomonadati</taxon>
        <taxon>Pseudomonadota</taxon>
        <taxon>Alphaproteobacteria</taxon>
        <taxon>Hyphomonadales</taxon>
        <taxon>Hyphomonadaceae</taxon>
        <taxon>Henriciella</taxon>
    </lineage>
</organism>
<dbReference type="InterPro" id="IPR009325">
    <property type="entry name" value="DUF983"/>
</dbReference>
<comment type="caution">
    <text evidence="2">The sequence shown here is derived from an EMBL/GenBank/DDBJ whole genome shotgun (WGS) entry which is preliminary data.</text>
</comment>
<sequence length="75" mass="8358">MFLLGIIIMPPVLLVQALFSPPVWVHALIWTPVITCVAILLLRPFKSLMFALQWTNNAEEAQWGGPTQTGSRSEP</sequence>
<evidence type="ECO:0000313" key="3">
    <source>
        <dbReference type="Proteomes" id="UP000628854"/>
    </source>
</evidence>